<gene>
    <name evidence="2" type="ORF">METZ01_LOCUS149716</name>
</gene>
<protein>
    <recommendedName>
        <fullName evidence="1">Beta-lactamase-related domain-containing protein</fullName>
    </recommendedName>
</protein>
<organism evidence="2">
    <name type="scientific">marine metagenome</name>
    <dbReference type="NCBI Taxonomy" id="408172"/>
    <lineage>
        <taxon>unclassified sequences</taxon>
        <taxon>metagenomes</taxon>
        <taxon>ecological metagenomes</taxon>
    </lineage>
</organism>
<dbReference type="PANTHER" id="PTHR46825">
    <property type="entry name" value="D-ALANYL-D-ALANINE-CARBOXYPEPTIDASE/ENDOPEPTIDASE AMPH"/>
    <property type="match status" value="1"/>
</dbReference>
<name>A0A382A6Y7_9ZZZZ</name>
<dbReference type="EMBL" id="UINC01024020">
    <property type="protein sequence ID" value="SVA96862.1"/>
    <property type="molecule type" value="Genomic_DNA"/>
</dbReference>
<reference evidence="2" key="1">
    <citation type="submission" date="2018-05" db="EMBL/GenBank/DDBJ databases">
        <authorList>
            <person name="Lanie J.A."/>
            <person name="Ng W.-L."/>
            <person name="Kazmierczak K.M."/>
            <person name="Andrzejewski T.M."/>
            <person name="Davidsen T.M."/>
            <person name="Wayne K.J."/>
            <person name="Tettelin H."/>
            <person name="Glass J.I."/>
            <person name="Rusch D."/>
            <person name="Podicherti R."/>
            <person name="Tsui H.-C.T."/>
            <person name="Winkler M.E."/>
        </authorList>
    </citation>
    <scope>NUCLEOTIDE SEQUENCE</scope>
</reference>
<feature type="domain" description="Beta-lactamase-related" evidence="1">
    <location>
        <begin position="40"/>
        <end position="313"/>
    </location>
</feature>
<feature type="non-terminal residue" evidence="2">
    <location>
        <position position="318"/>
    </location>
</feature>
<evidence type="ECO:0000259" key="1">
    <source>
        <dbReference type="Pfam" id="PF00144"/>
    </source>
</evidence>
<dbReference type="Gene3D" id="3.40.710.10">
    <property type="entry name" value="DD-peptidase/beta-lactamase superfamily"/>
    <property type="match status" value="1"/>
</dbReference>
<dbReference type="AlphaFoldDB" id="A0A382A6Y7"/>
<evidence type="ECO:0000313" key="2">
    <source>
        <dbReference type="EMBL" id="SVA96862.1"/>
    </source>
</evidence>
<dbReference type="InterPro" id="IPR012338">
    <property type="entry name" value="Beta-lactam/transpept-like"/>
</dbReference>
<proteinExistence type="predicted"/>
<dbReference type="InterPro" id="IPR001466">
    <property type="entry name" value="Beta-lactam-related"/>
</dbReference>
<accession>A0A382A6Y7</accession>
<dbReference type="InterPro" id="IPR050491">
    <property type="entry name" value="AmpC-like"/>
</dbReference>
<dbReference type="PANTHER" id="PTHR46825:SF9">
    <property type="entry name" value="BETA-LACTAMASE-RELATED DOMAIN-CONTAINING PROTEIN"/>
    <property type="match status" value="1"/>
</dbReference>
<dbReference type="SUPFAM" id="SSF56601">
    <property type="entry name" value="beta-lactamase/transpeptidase-like"/>
    <property type="match status" value="1"/>
</dbReference>
<dbReference type="Pfam" id="PF00144">
    <property type="entry name" value="Beta-lactamase"/>
    <property type="match status" value="1"/>
</dbReference>
<sequence>MFPLRTLATLLISTAVFFTSISAAAQTWTPQTAIDSIFSAMDTGTTPGCALSVMRNGSPIYEQGYGMANLEYGIPVTPKSIFHVASVSKHFTAMAVELLVNDGKVSWDDDIRTYVPEVPDFGTPITLRHLVHHVSGIRDQWNLLSRSGWRWEADVVTQRDVLDITSRQTALNFPTGSRYLYSNTGFTLLAVVVERVSGQTLREFTTERMFEPLGMSDTHFHDDHNMIVPNRAWAYEPDDDGEFGLRNSIPDFDVVGATSLFTTVHDLAAWDRNFDTGRVGGRPALDRLHELFVLTSGETTAYAHGLTIQTYRGLQMVG</sequence>